<dbReference type="SUPFAM" id="SSF48371">
    <property type="entry name" value="ARM repeat"/>
    <property type="match status" value="1"/>
</dbReference>
<dbReference type="GO" id="GO:0030544">
    <property type="term" value="F:Hsp70 protein binding"/>
    <property type="evidence" value="ECO:0007669"/>
    <property type="project" value="TreeGrafter"/>
</dbReference>
<dbReference type="PANTHER" id="PTHR21207">
    <property type="entry name" value="PARKIN COREGULATED GENE PROTEIN PARK2 COREGULATED"/>
    <property type="match status" value="1"/>
</dbReference>
<organism evidence="2">
    <name type="scientific">Culicoides sonorensis</name>
    <name type="common">Biting midge</name>
    <dbReference type="NCBI Taxonomy" id="179676"/>
    <lineage>
        <taxon>Eukaryota</taxon>
        <taxon>Metazoa</taxon>
        <taxon>Ecdysozoa</taxon>
        <taxon>Arthropoda</taxon>
        <taxon>Hexapoda</taxon>
        <taxon>Insecta</taxon>
        <taxon>Pterygota</taxon>
        <taxon>Neoptera</taxon>
        <taxon>Endopterygota</taxon>
        <taxon>Diptera</taxon>
        <taxon>Nematocera</taxon>
        <taxon>Chironomoidea</taxon>
        <taxon>Ceratopogonidae</taxon>
        <taxon>Ceratopogoninae</taxon>
        <taxon>Culicoides</taxon>
        <taxon>Monoculicoides</taxon>
    </lineage>
</organism>
<accession>A0A336MDH9</accession>
<dbReference type="AlphaFoldDB" id="A0A336MDH9"/>
<dbReference type="PANTHER" id="PTHR21207:SF2">
    <property type="entry name" value="PARKIN COREGULATED GENE PROTEIN"/>
    <property type="match status" value="1"/>
</dbReference>
<keyword evidence="1" id="KW-0472">Membrane</keyword>
<protein>
    <submittedName>
        <fullName evidence="2">CSON015004 protein</fullName>
    </submittedName>
</protein>
<dbReference type="Pfam" id="PF10274">
    <property type="entry name" value="ParcG"/>
    <property type="match status" value="2"/>
</dbReference>
<proteinExistence type="predicted"/>
<dbReference type="OMA" id="WHANASN"/>
<gene>
    <name evidence="2" type="primary">CSON015004</name>
</gene>
<dbReference type="GO" id="GO:0051879">
    <property type="term" value="F:Hsp90 protein binding"/>
    <property type="evidence" value="ECO:0007669"/>
    <property type="project" value="TreeGrafter"/>
</dbReference>
<reference evidence="2" key="1">
    <citation type="submission" date="2018-07" db="EMBL/GenBank/DDBJ databases">
        <authorList>
            <person name="Quirk P.G."/>
            <person name="Krulwich T.A."/>
        </authorList>
    </citation>
    <scope>NUCLEOTIDE SEQUENCE</scope>
</reference>
<dbReference type="InterPro" id="IPR016024">
    <property type="entry name" value="ARM-type_fold"/>
</dbReference>
<dbReference type="InterPro" id="IPR019399">
    <property type="entry name" value="Parkin_co-regulated_protein"/>
</dbReference>
<keyword evidence="1" id="KW-0812">Transmembrane</keyword>
<name>A0A336MDH9_CULSO</name>
<sequence length="314" mass="36684">MSARAHSSQYPKETKTSIYRMMYRPSSGFQNFGRRIVPPFSIESLQKNTKVADPPKSYGKAHNQTMTQSKTFRMYYERGDLPIRLEYLTGGDKISWTVEIDKLDYGLYLPLFFDGLSETKHPYKTYARQGVQDLLTHGGEKIYSVIPQLIIPIKNALNTRNLEVMCVTLKIIQQLVMSSELVGPALVPFYRQLLPMFNAYKVKNSKQIYTTYFVLLSRFYKENPIKFYYSRYYYLFFGTTFCNYILHNLLNFFPFSFFCIVVNCGDFIDYGQKNNMNIGDLIDETLQVLEKFGGDDAFINIKYMVPTYESCYIN</sequence>
<evidence type="ECO:0000313" key="2">
    <source>
        <dbReference type="EMBL" id="SSX27980.1"/>
    </source>
</evidence>
<keyword evidence="1" id="KW-1133">Transmembrane helix</keyword>
<dbReference type="EMBL" id="UFQT01000917">
    <property type="protein sequence ID" value="SSX27980.1"/>
    <property type="molecule type" value="Genomic_DNA"/>
</dbReference>
<feature type="transmembrane region" description="Helical" evidence="1">
    <location>
        <begin position="228"/>
        <end position="246"/>
    </location>
</feature>
<dbReference type="VEuPathDB" id="VectorBase:CSON015004"/>
<evidence type="ECO:0000256" key="1">
    <source>
        <dbReference type="SAM" id="Phobius"/>
    </source>
</evidence>